<dbReference type="Proteomes" id="UP000055060">
    <property type="component" value="Unassembled WGS sequence"/>
</dbReference>
<sequence length="555" mass="57154">MNKKILSAANSLRFIVVLSALLLSACAGVAAPGASSSSASAVNALAGVSIAALPQLGQIFFTGNVQAISDSSLQVADIAFRVDDQTSLARNLTVGTPVRVRALALPDATRYAVDVQRSESLDLPASVVTFNFHDTVVSIGDTSWQIGDQTVLVDTGTQIEAGILVGDMVEVNGVVVDGKLQALSIELFVEETPTPTATPTVTVTPTETVTPTVTPTPIPSGEAKIEVTGELLAMDSASLKVDGLTFAITPETEIKDNPQVGDIVTVDGLRASDGSLTALEVRLAENPEVGVVKFEVKGVVESITDTLWVIGGFNIQTDATTQIASGLAVGDMAMAEGTIQPDGTMLASEIKAVETGEGGGHGGVPGGNRIKFSGVVQSISADMWVISGQTVAITPDTMIKGSPQVGDYVMVEALDVNGVITANQIKSKNDNSPMVGESRFNGIVESISDNLWVVSGVSVAVTSDTVIKFSPQVGDFVQVKVFDSGGTLTAHEIKLLMDVGHDGRNVGPGTATPEPGERGHGNSGAGGNNGNNSNNDRAGQHPDNGEDGFSNGGRH</sequence>
<evidence type="ECO:0000256" key="1">
    <source>
        <dbReference type="SAM" id="MobiDB-lite"/>
    </source>
</evidence>
<feature type="domain" description="DUF5666" evidence="3">
    <location>
        <begin position="297"/>
        <end position="351"/>
    </location>
</feature>
<evidence type="ECO:0000256" key="2">
    <source>
        <dbReference type="SAM" id="SignalP"/>
    </source>
</evidence>
<feature type="region of interest" description="Disordered" evidence="1">
    <location>
        <begin position="500"/>
        <end position="555"/>
    </location>
</feature>
<evidence type="ECO:0000313" key="4">
    <source>
        <dbReference type="EMBL" id="GAP12838.1"/>
    </source>
</evidence>
<feature type="signal peptide" evidence="2">
    <location>
        <begin position="1"/>
        <end position="30"/>
    </location>
</feature>
<evidence type="ECO:0000313" key="5">
    <source>
        <dbReference type="Proteomes" id="UP000055060"/>
    </source>
</evidence>
<dbReference type="PROSITE" id="PS51257">
    <property type="entry name" value="PROKAR_LIPOPROTEIN"/>
    <property type="match status" value="1"/>
</dbReference>
<gene>
    <name evidence="4" type="ORF">LARV_00578</name>
</gene>
<feature type="domain" description="DUF5666" evidence="3">
    <location>
        <begin position="62"/>
        <end position="115"/>
    </location>
</feature>
<dbReference type="RefSeq" id="WP_075072232.1">
    <property type="nucleotide sequence ID" value="NZ_DF967972.1"/>
</dbReference>
<feature type="domain" description="DUF5666" evidence="3">
    <location>
        <begin position="231"/>
        <end position="281"/>
    </location>
</feature>
<keyword evidence="2" id="KW-0732">Signal</keyword>
<dbReference type="InterPro" id="IPR043724">
    <property type="entry name" value="DUF5666"/>
</dbReference>
<proteinExistence type="predicted"/>
<evidence type="ECO:0000259" key="3">
    <source>
        <dbReference type="Pfam" id="PF18914"/>
    </source>
</evidence>
<dbReference type="AlphaFoldDB" id="A0A0S7BEK2"/>
<organism evidence="4">
    <name type="scientific">Longilinea arvoryzae</name>
    <dbReference type="NCBI Taxonomy" id="360412"/>
    <lineage>
        <taxon>Bacteria</taxon>
        <taxon>Bacillati</taxon>
        <taxon>Chloroflexota</taxon>
        <taxon>Anaerolineae</taxon>
        <taxon>Anaerolineales</taxon>
        <taxon>Anaerolineaceae</taxon>
        <taxon>Longilinea</taxon>
    </lineage>
</organism>
<keyword evidence="5" id="KW-1185">Reference proteome</keyword>
<dbReference type="EMBL" id="DF967972">
    <property type="protein sequence ID" value="GAP12838.1"/>
    <property type="molecule type" value="Genomic_DNA"/>
</dbReference>
<dbReference type="STRING" id="360412.LARV_00578"/>
<accession>A0A0S7BEK2</accession>
<protein>
    <recommendedName>
        <fullName evidence="3">DUF5666 domain-containing protein</fullName>
    </recommendedName>
</protein>
<feature type="region of interest" description="Disordered" evidence="1">
    <location>
        <begin position="196"/>
        <end position="220"/>
    </location>
</feature>
<feature type="domain" description="DUF5666" evidence="3">
    <location>
        <begin position="374"/>
        <end position="426"/>
    </location>
</feature>
<feature type="compositionally biased region" description="Low complexity" evidence="1">
    <location>
        <begin position="196"/>
        <end position="215"/>
    </location>
</feature>
<feature type="chain" id="PRO_5006632904" description="DUF5666 domain-containing protein" evidence="2">
    <location>
        <begin position="31"/>
        <end position="555"/>
    </location>
</feature>
<feature type="domain" description="DUF5666" evidence="3">
    <location>
        <begin position="135"/>
        <end position="186"/>
    </location>
</feature>
<feature type="domain" description="DUF5666" evidence="3">
    <location>
        <begin position="442"/>
        <end position="494"/>
    </location>
</feature>
<reference evidence="4" key="1">
    <citation type="submission" date="2015-07" db="EMBL/GenBank/DDBJ databases">
        <title>Draft Genome Sequences of Anaerolinea thermolimosa IMO-1, Bellilinea caldifistulae GOMI-1, Leptolinea tardivitalis YMTK-2, Levilinea saccharolytica KIBI-1,Longilinea arvoryzae KOME-1, Previously Described as Members of the Anaerolineaceae (Chloroflexi).</title>
        <authorList>
            <person name="Sekiguchi Y."/>
            <person name="Ohashi A."/>
            <person name="Matsuura N."/>
            <person name="Tourlousse M.D."/>
        </authorList>
    </citation>
    <scope>NUCLEOTIDE SEQUENCE [LARGE SCALE GENOMIC DNA]</scope>
    <source>
        <strain evidence="4">KOME-1</strain>
    </source>
</reference>
<dbReference type="Pfam" id="PF18914">
    <property type="entry name" value="DUF5666"/>
    <property type="match status" value="6"/>
</dbReference>
<name>A0A0S7BEK2_9CHLR</name>